<sequence>MDKLNQYRQVIKNIIKEYTKDDYKRNDVDRELIFDTENDHYQIVNVGWENDHRVYGCVLHFDIKQGKIWLQYNGTEIDFAEELVKKGVPNQDIIIGFHSPFMRQFTEYAIN</sequence>
<organism evidence="1 2">
    <name type="scientific">Dolichospermum compactum NIES-806</name>
    <dbReference type="NCBI Taxonomy" id="1973481"/>
    <lineage>
        <taxon>Bacteria</taxon>
        <taxon>Bacillati</taxon>
        <taxon>Cyanobacteriota</taxon>
        <taxon>Cyanophyceae</taxon>
        <taxon>Nostocales</taxon>
        <taxon>Aphanizomenonaceae</taxon>
        <taxon>Dolichospermum</taxon>
        <taxon>Dolichospermum compactum</taxon>
    </lineage>
</organism>
<dbReference type="KEGG" id="dcm:NIES806_30730"/>
<dbReference type="InterPro" id="IPR035943">
    <property type="entry name" value="XisI-like_sf"/>
</dbReference>
<dbReference type="Proteomes" id="UP000218702">
    <property type="component" value="Chromosome"/>
</dbReference>
<gene>
    <name evidence="1" type="ORF">NIES806_30730</name>
</gene>
<dbReference type="OrthoDB" id="467081at2"/>
<name>A0A1Z4V5N2_9CYAN</name>
<evidence type="ECO:0000313" key="1">
    <source>
        <dbReference type="EMBL" id="BAZ86856.1"/>
    </source>
</evidence>
<dbReference type="SUPFAM" id="SSF143847">
    <property type="entry name" value="XisI-like"/>
    <property type="match status" value="1"/>
</dbReference>
<dbReference type="InterPro" id="IPR014968">
    <property type="entry name" value="XisI"/>
</dbReference>
<reference evidence="1 2" key="1">
    <citation type="submission" date="2017-06" db="EMBL/GenBank/DDBJ databases">
        <title>Genome sequencing of cyanobaciteial culture collection at National Institute for Environmental Studies (NIES).</title>
        <authorList>
            <person name="Hirose Y."/>
            <person name="Shimura Y."/>
            <person name="Fujisawa T."/>
            <person name="Nakamura Y."/>
            <person name="Kawachi M."/>
        </authorList>
    </citation>
    <scope>NUCLEOTIDE SEQUENCE [LARGE SCALE GENOMIC DNA]</scope>
    <source>
        <strain evidence="1 2">NIES-806</strain>
    </source>
</reference>
<evidence type="ECO:0000313" key="2">
    <source>
        <dbReference type="Proteomes" id="UP000218702"/>
    </source>
</evidence>
<dbReference type="Gene3D" id="3.30.310.110">
    <property type="entry name" value="XisI-like"/>
    <property type="match status" value="1"/>
</dbReference>
<proteinExistence type="predicted"/>
<dbReference type="AlphaFoldDB" id="A0A1Z4V5N2"/>
<dbReference type="Pfam" id="PF08869">
    <property type="entry name" value="XisI"/>
    <property type="match status" value="1"/>
</dbReference>
<dbReference type="EMBL" id="AP018316">
    <property type="protein sequence ID" value="BAZ86856.1"/>
    <property type="molecule type" value="Genomic_DNA"/>
</dbReference>
<keyword evidence="2" id="KW-1185">Reference proteome</keyword>
<protein>
    <submittedName>
        <fullName evidence="1">FdxN element excision controlling factor protein</fullName>
    </submittedName>
</protein>
<dbReference type="CDD" id="cd16382">
    <property type="entry name" value="XisI-like"/>
    <property type="match status" value="1"/>
</dbReference>
<accession>A0A1Z4V5N2</accession>
<dbReference type="RefSeq" id="WP_096668566.1">
    <property type="nucleotide sequence ID" value="NZ_AP018316.1"/>
</dbReference>